<gene>
    <name evidence="2" type="ORF">K227x_47570</name>
</gene>
<organism evidence="2 3">
    <name type="scientific">Rubripirellula lacrimiformis</name>
    <dbReference type="NCBI Taxonomy" id="1930273"/>
    <lineage>
        <taxon>Bacteria</taxon>
        <taxon>Pseudomonadati</taxon>
        <taxon>Planctomycetota</taxon>
        <taxon>Planctomycetia</taxon>
        <taxon>Pirellulales</taxon>
        <taxon>Pirellulaceae</taxon>
        <taxon>Rubripirellula</taxon>
    </lineage>
</organism>
<proteinExistence type="predicted"/>
<dbReference type="KEGG" id="rlc:K227x_47570"/>
<keyword evidence="1" id="KW-0812">Transmembrane</keyword>
<name>A0A517NGY9_9BACT</name>
<feature type="transmembrane region" description="Helical" evidence="1">
    <location>
        <begin position="23"/>
        <end position="50"/>
    </location>
</feature>
<evidence type="ECO:0000313" key="3">
    <source>
        <dbReference type="Proteomes" id="UP000318538"/>
    </source>
</evidence>
<keyword evidence="3" id="KW-1185">Reference proteome</keyword>
<dbReference type="AlphaFoldDB" id="A0A517NGY9"/>
<keyword evidence="1" id="KW-1133">Transmembrane helix</keyword>
<dbReference type="Proteomes" id="UP000318538">
    <property type="component" value="Chromosome"/>
</dbReference>
<accession>A0A517NGY9</accession>
<dbReference type="EMBL" id="CP036525">
    <property type="protein sequence ID" value="QDT06348.1"/>
    <property type="molecule type" value="Genomic_DNA"/>
</dbReference>
<dbReference type="RefSeq" id="WP_145172925.1">
    <property type="nucleotide sequence ID" value="NZ_CP036525.1"/>
</dbReference>
<reference evidence="2 3" key="1">
    <citation type="submission" date="2019-02" db="EMBL/GenBank/DDBJ databases">
        <title>Deep-cultivation of Planctomycetes and their phenomic and genomic characterization uncovers novel biology.</title>
        <authorList>
            <person name="Wiegand S."/>
            <person name="Jogler M."/>
            <person name="Boedeker C."/>
            <person name="Pinto D."/>
            <person name="Vollmers J."/>
            <person name="Rivas-Marin E."/>
            <person name="Kohn T."/>
            <person name="Peeters S.H."/>
            <person name="Heuer A."/>
            <person name="Rast P."/>
            <person name="Oberbeckmann S."/>
            <person name="Bunk B."/>
            <person name="Jeske O."/>
            <person name="Meyerdierks A."/>
            <person name="Storesund J.E."/>
            <person name="Kallscheuer N."/>
            <person name="Luecker S."/>
            <person name="Lage O.M."/>
            <person name="Pohl T."/>
            <person name="Merkel B.J."/>
            <person name="Hornburger P."/>
            <person name="Mueller R.-W."/>
            <person name="Bruemmer F."/>
            <person name="Labrenz M."/>
            <person name="Spormann A.M."/>
            <person name="Op den Camp H."/>
            <person name="Overmann J."/>
            <person name="Amann R."/>
            <person name="Jetten M.S.M."/>
            <person name="Mascher T."/>
            <person name="Medema M.H."/>
            <person name="Devos D.P."/>
            <person name="Kaster A.-K."/>
            <person name="Ovreas L."/>
            <person name="Rohde M."/>
            <person name="Galperin M.Y."/>
            <person name="Jogler C."/>
        </authorList>
    </citation>
    <scope>NUCLEOTIDE SEQUENCE [LARGE SCALE GENOMIC DNA]</scope>
    <source>
        <strain evidence="2 3">K22_7</strain>
    </source>
</reference>
<protein>
    <submittedName>
        <fullName evidence="2">Uncharacterized protein</fullName>
    </submittedName>
</protein>
<sequence length="233" mass="25395">MSDDQPVSDVSPGVTDSDEGPGWLPAIMAGTVLFGIIGFVMCGFTTWLLFQKRTEFAVRTLNAAYLPEIEQSLLSPEEKADVLDQVSKLAKGMERGKFENWQSAGILQRLQRTPVIAWGELQAIESFAQKNADPDHAAEISKQLSRLRKSVADGNGTSFDFEDVLKPVYVADSSSPSGHRLKQPLDMASIGEVVTLAKLVADREKVPDQTFPDVRIGAIVRDQIQSGTIDGGF</sequence>
<evidence type="ECO:0000313" key="2">
    <source>
        <dbReference type="EMBL" id="QDT06348.1"/>
    </source>
</evidence>
<keyword evidence="1" id="KW-0472">Membrane</keyword>
<evidence type="ECO:0000256" key="1">
    <source>
        <dbReference type="SAM" id="Phobius"/>
    </source>
</evidence>
<dbReference type="OrthoDB" id="263121at2"/>